<proteinExistence type="predicted"/>
<dbReference type="EMBL" id="JAXQNO010000016">
    <property type="protein sequence ID" value="KAK4781408.1"/>
    <property type="molecule type" value="Genomic_DNA"/>
</dbReference>
<comment type="caution">
    <text evidence="1">The sequence shown here is derived from an EMBL/GenBank/DDBJ whole genome shotgun (WGS) entry which is preliminary data.</text>
</comment>
<keyword evidence="2" id="KW-1185">Reference proteome</keyword>
<evidence type="ECO:0000313" key="1">
    <source>
        <dbReference type="EMBL" id="KAK4781408.1"/>
    </source>
</evidence>
<name>A0AAN7L369_TRANT</name>
<evidence type="ECO:0000313" key="2">
    <source>
        <dbReference type="Proteomes" id="UP001346149"/>
    </source>
</evidence>
<dbReference type="AlphaFoldDB" id="A0AAN7L369"/>
<accession>A0AAN7L369</accession>
<sequence length="115" mass="12886">MELFIIYFLKRGQLDQCVEFLESVSISKNEVWTPHFSTIAALQKHFEGNGDVVTAHKLFSLLKDVDSLKATAYHMLLKAYAAAGKTDPGFRGMLEEDGIMISGELKELLHKVCPL</sequence>
<dbReference type="Proteomes" id="UP001346149">
    <property type="component" value="Unassembled WGS sequence"/>
</dbReference>
<reference evidence="1 2" key="1">
    <citation type="journal article" date="2023" name="Hortic Res">
        <title>Pangenome of water caltrop reveals structural variations and asymmetric subgenome divergence after allopolyploidization.</title>
        <authorList>
            <person name="Zhang X."/>
            <person name="Chen Y."/>
            <person name="Wang L."/>
            <person name="Yuan Y."/>
            <person name="Fang M."/>
            <person name="Shi L."/>
            <person name="Lu R."/>
            <person name="Comes H.P."/>
            <person name="Ma Y."/>
            <person name="Chen Y."/>
            <person name="Huang G."/>
            <person name="Zhou Y."/>
            <person name="Zheng Z."/>
            <person name="Qiu Y."/>
        </authorList>
    </citation>
    <scope>NUCLEOTIDE SEQUENCE [LARGE SCALE GENOMIC DNA]</scope>
    <source>
        <strain evidence="1">F231</strain>
    </source>
</reference>
<protein>
    <submittedName>
        <fullName evidence="1">Uncharacterized protein</fullName>
    </submittedName>
</protein>
<gene>
    <name evidence="1" type="ORF">SAY86_015510</name>
</gene>
<organism evidence="1 2">
    <name type="scientific">Trapa natans</name>
    <name type="common">Water chestnut</name>
    <dbReference type="NCBI Taxonomy" id="22666"/>
    <lineage>
        <taxon>Eukaryota</taxon>
        <taxon>Viridiplantae</taxon>
        <taxon>Streptophyta</taxon>
        <taxon>Embryophyta</taxon>
        <taxon>Tracheophyta</taxon>
        <taxon>Spermatophyta</taxon>
        <taxon>Magnoliopsida</taxon>
        <taxon>eudicotyledons</taxon>
        <taxon>Gunneridae</taxon>
        <taxon>Pentapetalae</taxon>
        <taxon>rosids</taxon>
        <taxon>malvids</taxon>
        <taxon>Myrtales</taxon>
        <taxon>Lythraceae</taxon>
        <taxon>Trapa</taxon>
    </lineage>
</organism>